<evidence type="ECO:0000313" key="5">
    <source>
        <dbReference type="EMBL" id="WUI83693.1"/>
    </source>
</evidence>
<name>A0ABZ1PKP8_9ACTN</name>
<keyword evidence="3" id="KW-0804">Transcription</keyword>
<dbReference type="PROSITE" id="PS00041">
    <property type="entry name" value="HTH_ARAC_FAMILY_1"/>
    <property type="match status" value="1"/>
</dbReference>
<reference evidence="5 6" key="1">
    <citation type="submission" date="2022-10" db="EMBL/GenBank/DDBJ databases">
        <title>The complete genomes of actinobacterial strains from the NBC collection.</title>
        <authorList>
            <person name="Joergensen T.S."/>
            <person name="Alvarez Arevalo M."/>
            <person name="Sterndorff E.B."/>
            <person name="Faurdal D."/>
            <person name="Vuksanovic O."/>
            <person name="Mourched A.-S."/>
            <person name="Charusanti P."/>
            <person name="Shaw S."/>
            <person name="Blin K."/>
            <person name="Weber T."/>
        </authorList>
    </citation>
    <scope>NUCLEOTIDE SEQUENCE [LARGE SCALE GENOMIC DNA]</scope>
    <source>
        <strain evidence="5 6">NBC_00396</strain>
    </source>
</reference>
<dbReference type="EMBL" id="CP107941">
    <property type="protein sequence ID" value="WUI83693.1"/>
    <property type="molecule type" value="Genomic_DNA"/>
</dbReference>
<sequence length="299" mass="32935">MSLDEVRDLIARHVRPDLRTAIDDVLIFKADKPFPPRPTTYGKVFAFVAQGTKRFGLGDQIYEYRAGQYLVVSVDLPVTAHFSGASPDQPGLGVGLTPDPTVIADLLLQAPADILPDSDEGAPAGLAISTAGADLLDAVLRLLRLLDTPRDIPVLAPMIKREILWRLITSEQGPIIRQLGQPDGILSHISRAVRWIRDNYREPFRVEMAARQAGMSVSAFHRNFQALTSLSPIQYQKQIRLHQARLLLACDATDIAGTGRLVGYDSPSQFSREYRRQFGVPPRLDAMRLQQPAPAALSG</sequence>
<dbReference type="SUPFAM" id="SSF46689">
    <property type="entry name" value="Homeodomain-like"/>
    <property type="match status" value="2"/>
</dbReference>
<dbReference type="InterPro" id="IPR011051">
    <property type="entry name" value="RmlC_Cupin_sf"/>
</dbReference>
<feature type="domain" description="HTH araC/xylS-type" evidence="4">
    <location>
        <begin position="190"/>
        <end position="288"/>
    </location>
</feature>
<dbReference type="RefSeq" id="WP_328372993.1">
    <property type="nucleotide sequence ID" value="NZ_CP107936.1"/>
</dbReference>
<dbReference type="Pfam" id="PF06719">
    <property type="entry name" value="AraC_N"/>
    <property type="match status" value="1"/>
</dbReference>
<evidence type="ECO:0000256" key="3">
    <source>
        <dbReference type="ARBA" id="ARBA00023163"/>
    </source>
</evidence>
<dbReference type="InterPro" id="IPR018062">
    <property type="entry name" value="HTH_AraC-typ_CS"/>
</dbReference>
<dbReference type="SUPFAM" id="SSF51182">
    <property type="entry name" value="RmlC-like cupins"/>
    <property type="match status" value="1"/>
</dbReference>
<dbReference type="InterPro" id="IPR009057">
    <property type="entry name" value="Homeodomain-like_sf"/>
</dbReference>
<evidence type="ECO:0000313" key="6">
    <source>
        <dbReference type="Proteomes" id="UP001346877"/>
    </source>
</evidence>
<proteinExistence type="predicted"/>
<gene>
    <name evidence="5" type="ORF">OG375_04940</name>
</gene>
<dbReference type="PANTHER" id="PTHR43436:SF1">
    <property type="entry name" value="TRANSCRIPTIONAL REGULATORY PROTEIN"/>
    <property type="match status" value="1"/>
</dbReference>
<organism evidence="5 6">
    <name type="scientific">Micromonospora zamorensis</name>
    <dbReference type="NCBI Taxonomy" id="709883"/>
    <lineage>
        <taxon>Bacteria</taxon>
        <taxon>Bacillati</taxon>
        <taxon>Actinomycetota</taxon>
        <taxon>Actinomycetes</taxon>
        <taxon>Micromonosporales</taxon>
        <taxon>Micromonosporaceae</taxon>
        <taxon>Micromonospora</taxon>
    </lineage>
</organism>
<dbReference type="SMART" id="SM00342">
    <property type="entry name" value="HTH_ARAC"/>
    <property type="match status" value="1"/>
</dbReference>
<keyword evidence="2" id="KW-0238">DNA-binding</keyword>
<dbReference type="Gene3D" id="1.10.10.60">
    <property type="entry name" value="Homeodomain-like"/>
    <property type="match status" value="1"/>
</dbReference>
<dbReference type="InterPro" id="IPR018060">
    <property type="entry name" value="HTH_AraC"/>
</dbReference>
<keyword evidence="6" id="KW-1185">Reference proteome</keyword>
<dbReference type="PROSITE" id="PS01124">
    <property type="entry name" value="HTH_ARAC_FAMILY_2"/>
    <property type="match status" value="1"/>
</dbReference>
<dbReference type="Proteomes" id="UP001346877">
    <property type="component" value="Chromosome"/>
</dbReference>
<dbReference type="InterPro" id="IPR009594">
    <property type="entry name" value="Tscrpt_reg_HTH_AraC_N"/>
</dbReference>
<dbReference type="PANTHER" id="PTHR43436">
    <property type="entry name" value="ARAC-FAMILY TRANSCRIPTIONAL REGULATOR"/>
    <property type="match status" value="1"/>
</dbReference>
<evidence type="ECO:0000259" key="4">
    <source>
        <dbReference type="PROSITE" id="PS01124"/>
    </source>
</evidence>
<evidence type="ECO:0000256" key="1">
    <source>
        <dbReference type="ARBA" id="ARBA00023015"/>
    </source>
</evidence>
<protein>
    <submittedName>
        <fullName evidence="5">AraC family transcriptional regulator</fullName>
    </submittedName>
</protein>
<accession>A0ABZ1PKP8</accession>
<evidence type="ECO:0000256" key="2">
    <source>
        <dbReference type="ARBA" id="ARBA00023125"/>
    </source>
</evidence>
<dbReference type="Pfam" id="PF12833">
    <property type="entry name" value="HTH_18"/>
    <property type="match status" value="1"/>
</dbReference>
<keyword evidence="1" id="KW-0805">Transcription regulation</keyword>